<feature type="domain" description="NodB homology" evidence="5">
    <location>
        <begin position="78"/>
        <end position="269"/>
    </location>
</feature>
<dbReference type="Proteomes" id="UP000317344">
    <property type="component" value="Chromosome"/>
</dbReference>
<feature type="region of interest" description="Disordered" evidence="3">
    <location>
        <begin position="24"/>
        <end position="63"/>
    </location>
</feature>
<dbReference type="PANTHER" id="PTHR10587">
    <property type="entry name" value="GLYCOSYL TRANSFERASE-RELATED"/>
    <property type="match status" value="1"/>
</dbReference>
<dbReference type="InterPro" id="IPR002509">
    <property type="entry name" value="NODB_dom"/>
</dbReference>
<dbReference type="GO" id="GO:0016020">
    <property type="term" value="C:membrane"/>
    <property type="evidence" value="ECO:0007669"/>
    <property type="project" value="TreeGrafter"/>
</dbReference>
<dbReference type="GO" id="GO:0016810">
    <property type="term" value="F:hydrolase activity, acting on carbon-nitrogen (but not peptide) bonds"/>
    <property type="evidence" value="ECO:0007669"/>
    <property type="project" value="InterPro"/>
</dbReference>
<evidence type="ECO:0000313" key="6">
    <source>
        <dbReference type="EMBL" id="QDQ96302.1"/>
    </source>
</evidence>
<reference evidence="6 7" key="2">
    <citation type="submission" date="2019-07" db="EMBL/GenBank/DDBJ databases">
        <authorList>
            <person name="Huang Y."/>
        </authorList>
    </citation>
    <scope>NUCLEOTIDE SEQUENCE [LARGE SCALE GENOMIC DNA]</scope>
    <source>
        <strain evidence="6 7">HY188</strain>
    </source>
</reference>
<evidence type="ECO:0000256" key="2">
    <source>
        <dbReference type="ARBA" id="ARBA00022801"/>
    </source>
</evidence>
<evidence type="ECO:0000256" key="3">
    <source>
        <dbReference type="SAM" id="MobiDB-lite"/>
    </source>
</evidence>
<feature type="signal peptide" evidence="4">
    <location>
        <begin position="1"/>
        <end position="26"/>
    </location>
</feature>
<organism evidence="6 7">
    <name type="scientific">Tomitella fengzijianii</name>
    <dbReference type="NCBI Taxonomy" id="2597660"/>
    <lineage>
        <taxon>Bacteria</taxon>
        <taxon>Bacillati</taxon>
        <taxon>Actinomycetota</taxon>
        <taxon>Actinomycetes</taxon>
        <taxon>Mycobacteriales</taxon>
        <taxon>Tomitella</taxon>
    </lineage>
</organism>
<dbReference type="EMBL" id="CP041765">
    <property type="protein sequence ID" value="QDQ96302.1"/>
    <property type="molecule type" value="Genomic_DNA"/>
</dbReference>
<dbReference type="InterPro" id="IPR006311">
    <property type="entry name" value="TAT_signal"/>
</dbReference>
<proteinExistence type="predicted"/>
<dbReference type="PROSITE" id="PS51677">
    <property type="entry name" value="NODB"/>
    <property type="match status" value="1"/>
</dbReference>
<feature type="chain" id="PRO_5021743523" evidence="4">
    <location>
        <begin position="27"/>
        <end position="269"/>
    </location>
</feature>
<dbReference type="Pfam" id="PF01522">
    <property type="entry name" value="Polysacc_deac_1"/>
    <property type="match status" value="1"/>
</dbReference>
<keyword evidence="4" id="KW-0732">Signal</keyword>
<dbReference type="PROSITE" id="PS51318">
    <property type="entry name" value="TAT"/>
    <property type="match status" value="1"/>
</dbReference>
<gene>
    <name evidence="6" type="ORF">FO059_01760</name>
</gene>
<protein>
    <submittedName>
        <fullName evidence="6">Polysaccharide deacetylase family protein</fullName>
    </submittedName>
</protein>
<dbReference type="PANTHER" id="PTHR10587:SF133">
    <property type="entry name" value="CHITIN DEACETYLASE 1-RELATED"/>
    <property type="match status" value="1"/>
</dbReference>
<evidence type="ECO:0000313" key="7">
    <source>
        <dbReference type="Proteomes" id="UP000317344"/>
    </source>
</evidence>
<dbReference type="InterPro" id="IPR011330">
    <property type="entry name" value="Glyco_hydro/deAcase_b/a-brl"/>
</dbReference>
<dbReference type="KEGG" id="toy:FO059_01760"/>
<reference evidence="6 7" key="1">
    <citation type="submission" date="2019-07" db="EMBL/GenBank/DDBJ databases">
        <title>Tomitella cavernea sp. nov., an actinomycete isolated from soil.</title>
        <authorList>
            <person name="Cheng J."/>
        </authorList>
    </citation>
    <scope>NUCLEOTIDE SEQUENCE [LARGE SCALE GENOMIC DNA]</scope>
    <source>
        <strain evidence="6 7">HY188</strain>
    </source>
</reference>
<evidence type="ECO:0000259" key="5">
    <source>
        <dbReference type="PROSITE" id="PS51677"/>
    </source>
</evidence>
<keyword evidence="2" id="KW-0378">Hydrolase</keyword>
<dbReference type="AlphaFoldDB" id="A0A516WZP5"/>
<feature type="compositionally biased region" description="Pro residues" evidence="3">
    <location>
        <begin position="39"/>
        <end position="59"/>
    </location>
</feature>
<dbReference type="OrthoDB" id="9763050at2"/>
<dbReference type="InterPro" id="IPR050248">
    <property type="entry name" value="Polysacc_deacetylase_ArnD"/>
</dbReference>
<accession>A0A516WZP5</accession>
<evidence type="ECO:0000256" key="4">
    <source>
        <dbReference type="SAM" id="SignalP"/>
    </source>
</evidence>
<dbReference type="CDD" id="cd10917">
    <property type="entry name" value="CE4_NodB_like_6s_7s"/>
    <property type="match status" value="1"/>
</dbReference>
<dbReference type="RefSeq" id="WP_143905849.1">
    <property type="nucleotide sequence ID" value="NZ_CP041765.1"/>
</dbReference>
<dbReference type="GO" id="GO:0046872">
    <property type="term" value="F:metal ion binding"/>
    <property type="evidence" value="ECO:0007669"/>
    <property type="project" value="UniProtKB-KW"/>
</dbReference>
<keyword evidence="1" id="KW-0479">Metal-binding</keyword>
<dbReference type="SUPFAM" id="SSF88713">
    <property type="entry name" value="Glycoside hydrolase/deacetylase"/>
    <property type="match status" value="1"/>
</dbReference>
<evidence type="ECO:0000256" key="1">
    <source>
        <dbReference type="ARBA" id="ARBA00022723"/>
    </source>
</evidence>
<keyword evidence="7" id="KW-1185">Reference proteome</keyword>
<dbReference type="Gene3D" id="3.20.20.370">
    <property type="entry name" value="Glycoside hydrolase/deacetylase"/>
    <property type="match status" value="1"/>
</dbReference>
<name>A0A516WZP5_9ACTN</name>
<sequence>MDRRRFLTLLAAGTATALAGCSTAQATDPSVPGATTVPPADPGPAPVPRPPTLPPPPPASAKVAVPPGPLTALPGPGQNLALTVDDGADPAVVEAYIQFAEDTGARFTFFVTGRYPAWTDLAPRLRPLVETGQIQLGNHTWSHPDLTSLSADDVADELGRTRKLLRDTYGVDGTPYFRPPYGYRNPQLDRIAADLGYTVPTLWYGSLSDSGVITEEYLVKMAHQYFTPQAIVIGHANHPTVTHCYPQLVEVIRERNLAMVTLDDVLLSH</sequence>
<dbReference type="GO" id="GO:0005975">
    <property type="term" value="P:carbohydrate metabolic process"/>
    <property type="evidence" value="ECO:0007669"/>
    <property type="project" value="InterPro"/>
</dbReference>
<dbReference type="PROSITE" id="PS51257">
    <property type="entry name" value="PROKAR_LIPOPROTEIN"/>
    <property type="match status" value="1"/>
</dbReference>